<dbReference type="Pfam" id="PF16499">
    <property type="entry name" value="Melibiase_2"/>
    <property type="match status" value="1"/>
</dbReference>
<evidence type="ECO:0000313" key="15">
    <source>
        <dbReference type="Proteomes" id="UP000318571"/>
    </source>
</evidence>
<dbReference type="SUPFAM" id="SSF51445">
    <property type="entry name" value="(Trans)glycosidases"/>
    <property type="match status" value="1"/>
</dbReference>
<dbReference type="FunFam" id="3.20.20.70:FF:000070">
    <property type="entry name" value="Alpha-galactosidase"/>
    <property type="match status" value="1"/>
</dbReference>
<keyword evidence="4 10" id="KW-0378">Hydrolase</keyword>
<dbReference type="GO" id="GO:0016020">
    <property type="term" value="C:membrane"/>
    <property type="evidence" value="ECO:0007669"/>
    <property type="project" value="GOC"/>
</dbReference>
<feature type="domain" description="Alpha galactosidase A C-terminal" evidence="13">
    <location>
        <begin position="319"/>
        <end position="407"/>
    </location>
</feature>
<dbReference type="Pfam" id="PF17450">
    <property type="entry name" value="Melibiase_2_C"/>
    <property type="match status" value="1"/>
</dbReference>
<proteinExistence type="inferred from homology"/>
<dbReference type="EC" id="3.2.1.-" evidence="10"/>
<dbReference type="PANTHER" id="PTHR11452:SF86">
    <property type="entry name" value="ALPHA-GALACTOSIDASE"/>
    <property type="match status" value="1"/>
</dbReference>
<dbReference type="GO" id="GO:0004557">
    <property type="term" value="F:alpha-galactosidase activity"/>
    <property type="evidence" value="ECO:0007669"/>
    <property type="project" value="TreeGrafter"/>
</dbReference>
<keyword evidence="15" id="KW-1185">Reference proteome</keyword>
<dbReference type="PANTHER" id="PTHR11452">
    <property type="entry name" value="ALPHA-GALACTOSIDASE/ALPHA-N-ACETYLGALACTOSAMINIDASE"/>
    <property type="match status" value="1"/>
</dbReference>
<dbReference type="InterPro" id="IPR002241">
    <property type="entry name" value="Glyco_hydro_27"/>
</dbReference>
<evidence type="ECO:0000256" key="6">
    <source>
        <dbReference type="ARBA" id="ARBA00023157"/>
    </source>
</evidence>
<dbReference type="InterPro" id="IPR013780">
    <property type="entry name" value="Glyco_hydro_b"/>
</dbReference>
<gene>
    <name evidence="14" type="ORF">TCAL_11819</name>
</gene>
<evidence type="ECO:0000256" key="10">
    <source>
        <dbReference type="RuleBase" id="RU361168"/>
    </source>
</evidence>
<evidence type="ECO:0000259" key="13">
    <source>
        <dbReference type="Pfam" id="PF17450"/>
    </source>
</evidence>
<evidence type="ECO:0000256" key="5">
    <source>
        <dbReference type="ARBA" id="ARBA00023098"/>
    </source>
</evidence>
<feature type="region of interest" description="Disordered" evidence="11">
    <location>
        <begin position="456"/>
        <end position="478"/>
    </location>
</feature>
<evidence type="ECO:0000256" key="11">
    <source>
        <dbReference type="SAM" id="MobiDB-lite"/>
    </source>
</evidence>
<feature type="chain" id="PRO_5022182665" description="Alpha-galactosidase" evidence="12">
    <location>
        <begin position="26"/>
        <end position="527"/>
    </location>
</feature>
<organism evidence="14 15">
    <name type="scientific">Tigriopus californicus</name>
    <name type="common">Marine copepod</name>
    <dbReference type="NCBI Taxonomy" id="6832"/>
    <lineage>
        <taxon>Eukaryota</taxon>
        <taxon>Metazoa</taxon>
        <taxon>Ecdysozoa</taxon>
        <taxon>Arthropoda</taxon>
        <taxon>Crustacea</taxon>
        <taxon>Multicrustacea</taxon>
        <taxon>Hexanauplia</taxon>
        <taxon>Copepoda</taxon>
        <taxon>Harpacticoida</taxon>
        <taxon>Harpacticidae</taxon>
        <taxon>Tigriopus</taxon>
    </lineage>
</organism>
<dbReference type="InterPro" id="IPR013785">
    <property type="entry name" value="Aldolase_TIM"/>
</dbReference>
<dbReference type="InterPro" id="IPR017853">
    <property type="entry name" value="GH"/>
</dbReference>
<dbReference type="GO" id="GO:0016139">
    <property type="term" value="P:glycoside catabolic process"/>
    <property type="evidence" value="ECO:0007669"/>
    <property type="project" value="TreeGrafter"/>
</dbReference>
<keyword evidence="5" id="KW-0443">Lipid metabolism</keyword>
<keyword evidence="7" id="KW-0325">Glycoprotein</keyword>
<dbReference type="Gene3D" id="3.20.20.70">
    <property type="entry name" value="Aldolase class I"/>
    <property type="match status" value="1"/>
</dbReference>
<evidence type="ECO:0000256" key="8">
    <source>
        <dbReference type="ARBA" id="ARBA00023228"/>
    </source>
</evidence>
<evidence type="ECO:0000256" key="2">
    <source>
        <dbReference type="ARBA" id="ARBA00009743"/>
    </source>
</evidence>
<dbReference type="Gene3D" id="2.60.40.1180">
    <property type="entry name" value="Golgi alpha-mannosidase II"/>
    <property type="match status" value="1"/>
</dbReference>
<dbReference type="CDD" id="cd14792">
    <property type="entry name" value="GH27"/>
    <property type="match status" value="1"/>
</dbReference>
<feature type="signal peptide" evidence="12">
    <location>
        <begin position="1"/>
        <end position="25"/>
    </location>
</feature>
<evidence type="ECO:0000256" key="9">
    <source>
        <dbReference type="ARBA" id="ARBA00023295"/>
    </source>
</evidence>
<dbReference type="FunFam" id="2.60.40.1180:FF:000032">
    <property type="entry name" value="Alpha-galactosidase"/>
    <property type="match status" value="1"/>
</dbReference>
<evidence type="ECO:0000256" key="7">
    <source>
        <dbReference type="ARBA" id="ARBA00023180"/>
    </source>
</evidence>
<accession>A0A553P727</accession>
<evidence type="ECO:0000313" key="14">
    <source>
        <dbReference type="EMBL" id="TRY73477.1"/>
    </source>
</evidence>
<evidence type="ECO:0000256" key="1">
    <source>
        <dbReference type="ARBA" id="ARBA00004371"/>
    </source>
</evidence>
<dbReference type="AlphaFoldDB" id="A0A553P727"/>
<dbReference type="PRINTS" id="PR00740">
    <property type="entry name" value="GLHYDRLASE27"/>
</dbReference>
<reference evidence="14 15" key="1">
    <citation type="journal article" date="2018" name="Nat. Ecol. Evol.">
        <title>Genomic signatures of mitonuclear coevolution across populations of Tigriopus californicus.</title>
        <authorList>
            <person name="Barreto F.S."/>
            <person name="Watson E.T."/>
            <person name="Lima T.G."/>
            <person name="Willett C.S."/>
            <person name="Edmands S."/>
            <person name="Li W."/>
            <person name="Burton R.S."/>
        </authorList>
    </citation>
    <scope>NUCLEOTIDE SEQUENCE [LARGE SCALE GENOMIC DNA]</scope>
    <source>
        <strain evidence="14 15">San Diego</strain>
    </source>
</reference>
<dbReference type="SUPFAM" id="SSF51011">
    <property type="entry name" value="Glycosyl hydrolase domain"/>
    <property type="match status" value="1"/>
</dbReference>
<dbReference type="OrthoDB" id="5795902at2759"/>
<dbReference type="STRING" id="6832.A0A553P727"/>
<protein>
    <recommendedName>
        <fullName evidence="10">Alpha-galactosidase</fullName>
        <ecNumber evidence="10">3.2.1.-</ecNumber>
    </recommendedName>
</protein>
<dbReference type="OMA" id="NIIDWFF"/>
<sequence length="527" mass="59369">MPLSFSTAFSATSLILHLLTHCVSSLDNGLANTPPMGWLAWERFRCNTDCVNDPHNCISERLFKQMADLVVSDGYQDVGYTYVNVDDCWLAHERDAYGRLQPDYERFPSGMKALGDYIHSLGLKFGIYEDYGNFTCAGYPGILGHLETDADTFASWDVDYVKLDGCYSLPTEMDKGYPEFGYHLNKTGRPMIYACSWPVYQTYSGMTPNYTSIINSCNLWRNFDDIQDSWQSIASVIDYYGDNQDTIIANAGPGHWNDPDMLIIGNFGLSYEQSKTHMAMWAIFAAPLLMSVDLRTLKPDYKAILQNRKIIAVNQDQLGIQGRRIYKQKGIEIWARPIMPVFKGKYSYGIVFLNRRTDGTPSEVSVTLKELGLDHIEGYHIQDLYDDYDYGIVTPDRRFKVDVNPSGSVVMIRCNLYKGKPINNFIEATRDAQPRKDESGYVVDHGNIGYIPNADGAHPLGGRFPSRPVEPQSRSHGYLQHHQLQYSPSTTPTSVAAPAIGAYEQADHGFSFQQLGAHSTVPPYYHG</sequence>
<dbReference type="InterPro" id="IPR035373">
    <property type="entry name" value="Melibiase/NAGA_C"/>
</dbReference>
<dbReference type="InterPro" id="IPR000111">
    <property type="entry name" value="Glyco_hydro_27/36_CS"/>
</dbReference>
<dbReference type="EMBL" id="VCGU01000007">
    <property type="protein sequence ID" value="TRY73477.1"/>
    <property type="molecule type" value="Genomic_DNA"/>
</dbReference>
<keyword evidence="12" id="KW-0732">Signal</keyword>
<dbReference type="GO" id="GO:0009311">
    <property type="term" value="P:oligosaccharide metabolic process"/>
    <property type="evidence" value="ECO:0007669"/>
    <property type="project" value="TreeGrafter"/>
</dbReference>
<comment type="subcellular location">
    <subcellularLocation>
        <location evidence="1">Lysosome</location>
    </subcellularLocation>
</comment>
<comment type="caution">
    <text evidence="14">The sequence shown here is derived from an EMBL/GenBank/DDBJ whole genome shotgun (WGS) entry which is preliminary data.</text>
</comment>
<dbReference type="Proteomes" id="UP000318571">
    <property type="component" value="Chromosome 3"/>
</dbReference>
<dbReference type="GO" id="GO:0005764">
    <property type="term" value="C:lysosome"/>
    <property type="evidence" value="ECO:0007669"/>
    <property type="project" value="UniProtKB-SubCell"/>
</dbReference>
<evidence type="ECO:0000256" key="4">
    <source>
        <dbReference type="ARBA" id="ARBA00022801"/>
    </source>
</evidence>
<keyword evidence="8" id="KW-0458">Lysosome</keyword>
<keyword evidence="9 10" id="KW-0326">Glycosidase</keyword>
<dbReference type="PROSITE" id="PS00512">
    <property type="entry name" value="ALPHA_GALACTOSIDASE"/>
    <property type="match status" value="1"/>
</dbReference>
<evidence type="ECO:0000256" key="12">
    <source>
        <dbReference type="SAM" id="SignalP"/>
    </source>
</evidence>
<dbReference type="GO" id="GO:0019377">
    <property type="term" value="P:glycolipid catabolic process"/>
    <property type="evidence" value="ECO:0007669"/>
    <property type="project" value="UniProtKB-ARBA"/>
</dbReference>
<comment type="subunit">
    <text evidence="3 10">Homodimer.</text>
</comment>
<name>A0A553P727_TIGCA</name>
<comment type="similarity">
    <text evidence="2 10">Belongs to the glycosyl hydrolase 27 family.</text>
</comment>
<evidence type="ECO:0000256" key="3">
    <source>
        <dbReference type="ARBA" id="ARBA00011738"/>
    </source>
</evidence>
<keyword evidence="6 10" id="KW-1015">Disulfide bond</keyword>